<organism evidence="1 2">
    <name type="scientific">Mycena alexandri</name>
    <dbReference type="NCBI Taxonomy" id="1745969"/>
    <lineage>
        <taxon>Eukaryota</taxon>
        <taxon>Fungi</taxon>
        <taxon>Dikarya</taxon>
        <taxon>Basidiomycota</taxon>
        <taxon>Agaricomycotina</taxon>
        <taxon>Agaricomycetes</taxon>
        <taxon>Agaricomycetidae</taxon>
        <taxon>Agaricales</taxon>
        <taxon>Marasmiineae</taxon>
        <taxon>Mycenaceae</taxon>
        <taxon>Mycena</taxon>
    </lineage>
</organism>
<keyword evidence="2" id="KW-1185">Reference proteome</keyword>
<protein>
    <submittedName>
        <fullName evidence="1">Uncharacterized protein</fullName>
    </submittedName>
</protein>
<evidence type="ECO:0000313" key="1">
    <source>
        <dbReference type="EMBL" id="KAJ7025787.1"/>
    </source>
</evidence>
<dbReference type="AlphaFoldDB" id="A0AAD6SEJ9"/>
<comment type="caution">
    <text evidence="1">The sequence shown here is derived from an EMBL/GenBank/DDBJ whole genome shotgun (WGS) entry which is preliminary data.</text>
</comment>
<reference evidence="1" key="1">
    <citation type="submission" date="2023-03" db="EMBL/GenBank/DDBJ databases">
        <title>Massive genome expansion in bonnet fungi (Mycena s.s.) driven by repeated elements and novel gene families across ecological guilds.</title>
        <authorList>
            <consortium name="Lawrence Berkeley National Laboratory"/>
            <person name="Harder C.B."/>
            <person name="Miyauchi S."/>
            <person name="Viragh M."/>
            <person name="Kuo A."/>
            <person name="Thoen E."/>
            <person name="Andreopoulos B."/>
            <person name="Lu D."/>
            <person name="Skrede I."/>
            <person name="Drula E."/>
            <person name="Henrissat B."/>
            <person name="Morin E."/>
            <person name="Kohler A."/>
            <person name="Barry K."/>
            <person name="LaButti K."/>
            <person name="Morin E."/>
            <person name="Salamov A."/>
            <person name="Lipzen A."/>
            <person name="Mereny Z."/>
            <person name="Hegedus B."/>
            <person name="Baldrian P."/>
            <person name="Stursova M."/>
            <person name="Weitz H."/>
            <person name="Taylor A."/>
            <person name="Grigoriev I.V."/>
            <person name="Nagy L.G."/>
            <person name="Martin F."/>
            <person name="Kauserud H."/>
        </authorList>
    </citation>
    <scope>NUCLEOTIDE SEQUENCE</scope>
    <source>
        <strain evidence="1">CBHHK200</strain>
    </source>
</reference>
<sequence length="153" mass="16719">MVATWRPAGPGLGPALPLGRVVSGWVHPTRPSHASYALLISHRSHQDPLGKSRLRASGPGLKQIRVPKCRLDIGKWMLRGLANAHSSFGPASGEVLRWLPWSSRPFVLEQDEVEVIASPWFFLLFPTRSKFSSTVGQQTSFAGAAEDPRNGSE</sequence>
<dbReference type="Proteomes" id="UP001218188">
    <property type="component" value="Unassembled WGS sequence"/>
</dbReference>
<dbReference type="EMBL" id="JARJCM010000148">
    <property type="protein sequence ID" value="KAJ7025787.1"/>
    <property type="molecule type" value="Genomic_DNA"/>
</dbReference>
<accession>A0AAD6SEJ9</accession>
<evidence type="ECO:0000313" key="2">
    <source>
        <dbReference type="Proteomes" id="UP001218188"/>
    </source>
</evidence>
<gene>
    <name evidence="1" type="ORF">C8F04DRAFT_1191070</name>
</gene>
<name>A0AAD6SEJ9_9AGAR</name>
<proteinExistence type="predicted"/>